<accession>A0A0E3ZKK9</accession>
<feature type="domain" description="BF1531-like N-terminal" evidence="1">
    <location>
        <begin position="70"/>
        <end position="228"/>
    </location>
</feature>
<dbReference type="KEGG" id="pdq:CL55_00003440"/>
<evidence type="ECO:0000313" key="3">
    <source>
        <dbReference type="Proteomes" id="UP000061135"/>
    </source>
</evidence>
<evidence type="ECO:0000259" key="1">
    <source>
        <dbReference type="Pfam" id="PF21211"/>
    </source>
</evidence>
<dbReference type="Pfam" id="PF21211">
    <property type="entry name" value="FkbH_N"/>
    <property type="match status" value="1"/>
</dbReference>
<dbReference type="InterPro" id="IPR036412">
    <property type="entry name" value="HAD-like_sf"/>
</dbReference>
<dbReference type="Gene3D" id="3.40.630.30">
    <property type="match status" value="1"/>
</dbReference>
<dbReference type="InterPro" id="IPR049369">
    <property type="entry name" value="BF1531-like_N"/>
</dbReference>
<name>A0A0E3ZKK9_9BURK</name>
<dbReference type="HOGENOM" id="CLU_018095_1_1_4"/>
<dbReference type="SUPFAM" id="SSF56784">
    <property type="entry name" value="HAD-like"/>
    <property type="match status" value="1"/>
</dbReference>
<evidence type="ECO:0000313" key="2">
    <source>
        <dbReference type="EMBL" id="AKD24677.1"/>
    </source>
</evidence>
<dbReference type="NCBIfam" id="TIGR01681">
    <property type="entry name" value="HAD-SF-IIIC"/>
    <property type="match status" value="1"/>
</dbReference>
<protein>
    <submittedName>
        <fullName evidence="2">HAD-superfamily phosphatase, subfamily IIIC/FkbH-like domain</fullName>
    </submittedName>
</protein>
<dbReference type="PATRIC" id="fig|576611.7.peg.346"/>
<proteinExistence type="predicted"/>
<sequence length="610" mass="69141">MKKPTDLPGEKISRTNPRERKYSDYIELLSDIKKNNEFSKDFPSLKIAVLRNFTVEPLLPVLEAEIYLAGFIPNIWVGDFDNIAFEAMSITSGLEEFEPDFILIFNWLDTISPALTTQFILKSKGEIDEEVVRVRQVYRDIEGSLRKSFSVPIAITNFNLPVDSTLGILDSQDSDYQFHTIQNLNLQILLDAKSFADVYILDIAKIFAAEGYLNAFDSRHWQMARAPFTQRAILTICNELGRLFKALRGKSKKCLVLDCDNTLWGGVIGEDGMGGIKLGTTFPGSCYKALQEEVLNLRERGVILALCSKNNESDVLEVLNNHPEMLIKEKHVSTWQINWDDKATNLRRLAKELNIGLDSFVFVDDNEFEINLIREQLPEVATIHLTGNTSGYRSLLSSFGYFDSLTFTAEDRRKNEMYGEAHIRNKLESESSSIEEYLENLGLEAALGIPTISDIARCSQLTQKTNQFNLTTCRYSEGQIAELISDKDSDVFYLRVKDKVADLGLVGVAVVRYRELEAQIEAFMMSCRAIGRGAETALLAYIANQSKSKRGSHSLSAKYLHTAKNESLVRNFYEENGFEKVSQQGEDTNWELDLRTEEISYPAWIKINES</sequence>
<dbReference type="InterPro" id="IPR010033">
    <property type="entry name" value="HAD_SF_ppase_IIIC"/>
</dbReference>
<dbReference type="AlphaFoldDB" id="A0A0E3ZKK9"/>
<dbReference type="STRING" id="1835254.CL55_00003440"/>
<organism evidence="2 3">
    <name type="scientific">Polynucleobacter duraquae</name>
    <dbReference type="NCBI Taxonomy" id="1835254"/>
    <lineage>
        <taxon>Bacteria</taxon>
        <taxon>Pseudomonadati</taxon>
        <taxon>Pseudomonadota</taxon>
        <taxon>Betaproteobacteria</taxon>
        <taxon>Burkholderiales</taxon>
        <taxon>Burkholderiaceae</taxon>
        <taxon>Polynucleobacter</taxon>
    </lineage>
</organism>
<dbReference type="InterPro" id="IPR010037">
    <property type="entry name" value="FkbH_domain"/>
</dbReference>
<dbReference type="OrthoDB" id="323926at2"/>
<dbReference type="GO" id="GO:0016788">
    <property type="term" value="F:hydrolase activity, acting on ester bonds"/>
    <property type="evidence" value="ECO:0007669"/>
    <property type="project" value="UniProtKB-ARBA"/>
</dbReference>
<dbReference type="RefSeq" id="WP_046329605.1">
    <property type="nucleotide sequence ID" value="NZ_CP007501.1"/>
</dbReference>
<dbReference type="NCBIfam" id="TIGR01686">
    <property type="entry name" value="FkbH"/>
    <property type="match status" value="1"/>
</dbReference>
<reference evidence="2 3" key="1">
    <citation type="submission" date="2014-03" db="EMBL/GenBank/DDBJ databases">
        <title>Genome of Polynucleobacter strain MWH-MoK4.</title>
        <authorList>
            <person name="Hahn M.W."/>
        </authorList>
    </citation>
    <scope>NUCLEOTIDE SEQUENCE [LARGE SCALE GENOMIC DNA]</scope>
    <source>
        <strain evidence="2 3">MWH-MoK4</strain>
    </source>
</reference>
<keyword evidence="3" id="KW-1185">Reference proteome</keyword>
<dbReference type="Gene3D" id="3.40.50.1110">
    <property type="entry name" value="SGNH hydrolase"/>
    <property type="match status" value="1"/>
</dbReference>
<dbReference type="InterPro" id="IPR016181">
    <property type="entry name" value="Acyl_CoA_acyltransferase"/>
</dbReference>
<dbReference type="InterPro" id="IPR023214">
    <property type="entry name" value="HAD_sf"/>
</dbReference>
<dbReference type="Gene3D" id="3.40.50.1000">
    <property type="entry name" value="HAD superfamily/HAD-like"/>
    <property type="match status" value="1"/>
</dbReference>
<gene>
    <name evidence="2" type="ORF">CL55_00003440</name>
</gene>
<dbReference type="SUPFAM" id="SSF55729">
    <property type="entry name" value="Acyl-CoA N-acyltransferases (Nat)"/>
    <property type="match status" value="1"/>
</dbReference>
<dbReference type="Proteomes" id="UP000061135">
    <property type="component" value="Chromosome"/>
</dbReference>
<dbReference type="InterPro" id="IPR036514">
    <property type="entry name" value="SGNH_hydro_sf"/>
</dbReference>
<dbReference type="EMBL" id="CP007501">
    <property type="protein sequence ID" value="AKD24677.1"/>
    <property type="molecule type" value="Genomic_DNA"/>
</dbReference>